<evidence type="ECO:0000256" key="1">
    <source>
        <dbReference type="SAM" id="MobiDB-lite"/>
    </source>
</evidence>
<accession>A0A2A2EFX6</accession>
<name>A0A2A2EFX6_9BIFI</name>
<dbReference type="Proteomes" id="UP000217986">
    <property type="component" value="Unassembled WGS sequence"/>
</dbReference>
<organism evidence="2 3">
    <name type="scientific">Bifidobacterium italicum</name>
    <dbReference type="NCBI Taxonomy" id="1960968"/>
    <lineage>
        <taxon>Bacteria</taxon>
        <taxon>Bacillati</taxon>
        <taxon>Actinomycetota</taxon>
        <taxon>Actinomycetes</taxon>
        <taxon>Bifidobacteriales</taxon>
        <taxon>Bifidobacteriaceae</taxon>
        <taxon>Bifidobacterium</taxon>
    </lineage>
</organism>
<comment type="caution">
    <text evidence="2">The sequence shown here is derived from an EMBL/GenBank/DDBJ whole genome shotgun (WGS) entry which is preliminary data.</text>
</comment>
<reference evidence="2 3" key="1">
    <citation type="journal article" date="2017" name="ISME J.">
        <title>Unveiling bifidobacterial biogeography across the mammalian branch of the tree of life.</title>
        <authorList>
            <person name="Milani C."/>
            <person name="Mangifesta M."/>
            <person name="Mancabelli L."/>
            <person name="Lugli G.A."/>
            <person name="James K."/>
            <person name="Duranti S."/>
            <person name="Turroni F."/>
            <person name="Ferrario C."/>
            <person name="Ossiprandi M.C."/>
            <person name="van Sinderen D."/>
            <person name="Ventura M."/>
        </authorList>
    </citation>
    <scope>NUCLEOTIDE SEQUENCE [LARGE SCALE GENOMIC DNA]</scope>
    <source>
        <strain evidence="2 3">70</strain>
    </source>
</reference>
<evidence type="ECO:0000313" key="2">
    <source>
        <dbReference type="EMBL" id="PAU67852.1"/>
    </source>
</evidence>
<protein>
    <submittedName>
        <fullName evidence="2">Uncharacterized protein</fullName>
    </submittedName>
</protein>
<sequence>MVTAIVAAAVACGLLLNAYITDHRERDEISQMHSYSSGNLSIKMPDGFSDNGSNSFNFTSPDSEILFMFRSSDIAASGIADAQYTSTDTTLDYLKSRDGIQCWDCGIKSTYVFGHYTYDGDDYNYYEKTFPDGNGSTVIMAYPRHPEHGTTVAYEHVIELALKTFRVDDSSGCLYGCSKKYWESTDRHNDDTATYETGGGSMVGQPSDDDSLRVTQSNDDEDMDKSTPTAKYLFHAEQTDDEDTVVSMELPTTFEWPWQYHDIASDDTMTVELHNSSVGMSPRAFLESNDDECSVFDNDIAEDTLTVECQVFVSGWIDQKYVTKACPDRRNIRHLIRTDKGFVYADFKFPNDDSTNKQYEDVIRHAVQSMVIVDE</sequence>
<dbReference type="RefSeq" id="WP_095613854.1">
    <property type="nucleotide sequence ID" value="NZ_MVOG01000033.1"/>
</dbReference>
<dbReference type="AlphaFoldDB" id="A0A2A2EFX6"/>
<proteinExistence type="predicted"/>
<dbReference type="EMBL" id="MVOG01000033">
    <property type="protein sequence ID" value="PAU67852.1"/>
    <property type="molecule type" value="Genomic_DNA"/>
</dbReference>
<keyword evidence="3" id="KW-1185">Reference proteome</keyword>
<evidence type="ECO:0000313" key="3">
    <source>
        <dbReference type="Proteomes" id="UP000217986"/>
    </source>
</evidence>
<feature type="region of interest" description="Disordered" evidence="1">
    <location>
        <begin position="188"/>
        <end position="226"/>
    </location>
</feature>
<gene>
    <name evidence="2" type="ORF">B1400_1535</name>
</gene>